<evidence type="ECO:0000313" key="1">
    <source>
        <dbReference type="EMBL" id="QPJ86748.1"/>
    </source>
</evidence>
<protein>
    <submittedName>
        <fullName evidence="1">Helix-turn-helix transcriptional regulator</fullName>
    </submittedName>
</protein>
<evidence type="ECO:0000313" key="2">
    <source>
        <dbReference type="Proteomes" id="UP000594603"/>
    </source>
</evidence>
<keyword evidence="1" id="KW-0614">Plasmid</keyword>
<gene>
    <name evidence="1" type="ORF">HH195_12310</name>
</gene>
<keyword evidence="2" id="KW-1185">Reference proteome</keyword>
<proteinExistence type="predicted"/>
<dbReference type="Proteomes" id="UP000594603">
    <property type="component" value="Plasmid p7"/>
</dbReference>
<organism evidence="1 2">
    <name type="scientific">Candidatus Sarcina troglodytae</name>
    <dbReference type="NCBI Taxonomy" id="2726954"/>
    <lineage>
        <taxon>Bacteria</taxon>
        <taxon>Bacillati</taxon>
        <taxon>Bacillota</taxon>
        <taxon>Clostridia</taxon>
        <taxon>Eubacteriales</taxon>
        <taxon>Clostridiaceae</taxon>
        <taxon>Sarcina</taxon>
    </lineage>
</organism>
<dbReference type="EMBL" id="CP051761">
    <property type="protein sequence ID" value="QPJ86748.1"/>
    <property type="molecule type" value="Genomic_DNA"/>
</dbReference>
<name>A0ACD1BIR8_9CLOT</name>
<geneLocation type="plasmid" evidence="1 2">
    <name>p7</name>
</geneLocation>
<accession>A0ACD1BIR8</accession>
<reference evidence="1" key="1">
    <citation type="submission" date="2020-04" db="EMBL/GenBank/DDBJ databases">
        <title>A novel bacterium ('Candidatus Sarcina troglodytae' sp. nov.) linked to a protracted, uniformly lethal epizootic among sanctuary western chimpanzees (Pan troglodytes verus) in Sierra Leone.</title>
        <authorList>
            <person name="Owens L.A."/>
            <person name="Colitti B."/>
            <person name="Hirji I."/>
            <person name="Pizaro A."/>
            <person name="Jaffe J.E."/>
            <person name="Moittie S."/>
            <person name="Bishop-Lilly K.A."/>
            <person name="Estrella L.A."/>
            <person name="Voegtly L.J."/>
            <person name="Kuhn J.H."/>
            <person name="Suen G."/>
            <person name="Deblois C.L."/>
            <person name="Dunn C."/>
            <person name="Juan-Salles C."/>
            <person name="Goldberg T.L."/>
        </authorList>
    </citation>
    <scope>NUCLEOTIDE SEQUENCE</scope>
    <source>
        <strain evidence="1">JB2</strain>
    </source>
</reference>
<sequence length="65" mass="7490">MTNLLLTRLKKGIKQYELAEQVGITPQYLRLLEKGAVQPRLKLMKELSKALNVGIIELFFSDEEE</sequence>